<reference evidence="2" key="2">
    <citation type="journal article" date="2024" name="Environ. Microbiol.">
        <title>Genome analysis and description of Tunturibacter gen. nov. expands the diversity of Terriglobia in tundra soils.</title>
        <authorList>
            <person name="Messyasz A."/>
            <person name="Mannisto M.K."/>
            <person name="Kerkhof L.J."/>
            <person name="Haggblom M.M."/>
        </authorList>
    </citation>
    <scope>NUCLEOTIDE SEQUENCE</scope>
    <source>
        <strain evidence="2">M8UP23</strain>
    </source>
</reference>
<dbReference type="AlphaFoldDB" id="A0AAU7ZI84"/>
<organism evidence="2">
    <name type="scientific">Tunturiibacter empetritectus</name>
    <dbReference type="NCBI Taxonomy" id="3069691"/>
    <lineage>
        <taxon>Bacteria</taxon>
        <taxon>Pseudomonadati</taxon>
        <taxon>Acidobacteriota</taxon>
        <taxon>Terriglobia</taxon>
        <taxon>Terriglobales</taxon>
        <taxon>Acidobacteriaceae</taxon>
        <taxon>Tunturiibacter</taxon>
    </lineage>
</organism>
<keyword evidence="1" id="KW-0472">Membrane</keyword>
<keyword evidence="1" id="KW-1133">Transmembrane helix</keyword>
<protein>
    <recommendedName>
        <fullName evidence="3">Major facilitator superfamily (MFS) profile domain-containing protein</fullName>
    </recommendedName>
</protein>
<dbReference type="RefSeq" id="WP_353070323.1">
    <property type="nucleotide sequence ID" value="NZ_CP132932.1"/>
</dbReference>
<accession>A0AAU7ZI84</accession>
<evidence type="ECO:0000313" key="2">
    <source>
        <dbReference type="EMBL" id="XCB28604.1"/>
    </source>
</evidence>
<dbReference type="KEGG" id="temp:RBB75_09835"/>
<evidence type="ECO:0000256" key="1">
    <source>
        <dbReference type="SAM" id="Phobius"/>
    </source>
</evidence>
<gene>
    <name evidence="2" type="ORF">RBB75_09835</name>
</gene>
<evidence type="ECO:0008006" key="3">
    <source>
        <dbReference type="Google" id="ProtNLM"/>
    </source>
</evidence>
<feature type="transmembrane region" description="Helical" evidence="1">
    <location>
        <begin position="12"/>
        <end position="32"/>
    </location>
</feature>
<sequence>MRNANFPVWRRRIGIACSALGFLPFSVALLIYERYAAPLIDIHVQERLQHARELNMLWSVSFYGSLALLVVSLFGSGWGRRVGLAANAGALLYAMMTLGAMCGPFACS</sequence>
<reference evidence="2" key="1">
    <citation type="submission" date="2023-08" db="EMBL/GenBank/DDBJ databases">
        <authorList>
            <person name="Messyasz A."/>
            <person name="Mannisto M.K."/>
            <person name="Kerkhof L.J."/>
            <person name="Haggblom M."/>
        </authorList>
    </citation>
    <scope>NUCLEOTIDE SEQUENCE</scope>
    <source>
        <strain evidence="2">M8UP23</strain>
    </source>
</reference>
<name>A0AAU7ZI84_9BACT</name>
<feature type="transmembrane region" description="Helical" evidence="1">
    <location>
        <begin position="82"/>
        <end position="106"/>
    </location>
</feature>
<keyword evidence="1" id="KW-0812">Transmembrane</keyword>
<dbReference type="EMBL" id="CP132932">
    <property type="protein sequence ID" value="XCB28604.1"/>
    <property type="molecule type" value="Genomic_DNA"/>
</dbReference>
<proteinExistence type="predicted"/>
<feature type="transmembrane region" description="Helical" evidence="1">
    <location>
        <begin position="56"/>
        <end position="75"/>
    </location>
</feature>